<dbReference type="EC" id="3.5.1.116" evidence="5"/>
<evidence type="ECO:0000256" key="2">
    <source>
        <dbReference type="ARBA" id="ARBA00022631"/>
    </source>
</evidence>
<dbReference type="SUPFAM" id="SSF51182">
    <property type="entry name" value="RmlC-like cupins"/>
    <property type="match status" value="1"/>
</dbReference>
<comment type="subunit">
    <text evidence="1">Homodimer.</text>
</comment>
<evidence type="ECO:0000256" key="3">
    <source>
        <dbReference type="ARBA" id="ARBA00023239"/>
    </source>
</evidence>
<accession>A0A410GBC1</accession>
<evidence type="ECO:0000256" key="1">
    <source>
        <dbReference type="ARBA" id="ARBA00011738"/>
    </source>
</evidence>
<dbReference type="EMBL" id="CP022987">
    <property type="protein sequence ID" value="QAA93587.1"/>
    <property type="molecule type" value="Genomic_DNA"/>
</dbReference>
<reference evidence="5 6" key="1">
    <citation type="submission" date="2017-08" db="EMBL/GenBank/DDBJ databases">
        <authorList>
            <person name="Park S.-J."/>
            <person name="Kim H."/>
        </authorList>
    </citation>
    <scope>NUCLEOTIDE SEQUENCE [LARGE SCALE GENOMIC DNA]</scope>
    <source>
        <strain evidence="6">ye3</strain>
    </source>
</reference>
<keyword evidence="2" id="KW-0659">Purine metabolism</keyword>
<dbReference type="Gene3D" id="2.60.120.480">
    <property type="entry name" value="Ureidoglycolate hydrolase"/>
    <property type="match status" value="1"/>
</dbReference>
<dbReference type="InterPro" id="IPR047233">
    <property type="entry name" value="UAH_cupin"/>
</dbReference>
<comment type="catalytic activity">
    <reaction evidence="4">
        <text>(S)-ureidoglycolate = urea + glyoxylate</text>
        <dbReference type="Rhea" id="RHEA:11304"/>
        <dbReference type="ChEBI" id="CHEBI:16199"/>
        <dbReference type="ChEBI" id="CHEBI:36655"/>
        <dbReference type="ChEBI" id="CHEBI:57296"/>
        <dbReference type="EC" id="4.3.2.3"/>
    </reaction>
</comment>
<evidence type="ECO:0000313" key="5">
    <source>
        <dbReference type="EMBL" id="QAA93587.1"/>
    </source>
</evidence>
<proteinExistence type="predicted"/>
<dbReference type="GO" id="GO:0006144">
    <property type="term" value="P:purine nucleobase metabolic process"/>
    <property type="evidence" value="ECO:0007669"/>
    <property type="project" value="UniProtKB-KW"/>
</dbReference>
<sequence length="175" mass="19146">MSILKLEILTRVAFAPFGDVIETEGRESYPINKGTTQRFHDLASVQIADAQGRAGISLARGNAFNYPLSITMLERHPLGSQAWIPCNQTPFVAIVAPNGPNDTPDESGLRAFYVQGNQGVNYHRGTWHHPLMTLGQQGDFIVVDRVGEGENCDEHELSKSYVVDGSYAGSQMVQA</sequence>
<dbReference type="AlphaFoldDB" id="A0A410GBC1"/>
<evidence type="ECO:0000256" key="4">
    <source>
        <dbReference type="ARBA" id="ARBA00047684"/>
    </source>
</evidence>
<name>A0A410GBC1_9BURK</name>
<dbReference type="Pfam" id="PF04115">
    <property type="entry name" value="Ureidogly_lyase"/>
    <property type="match status" value="1"/>
</dbReference>
<dbReference type="GO" id="GO:0004848">
    <property type="term" value="F:ureidoglycolate hydrolase activity"/>
    <property type="evidence" value="ECO:0007669"/>
    <property type="project" value="UniProtKB-EC"/>
</dbReference>
<dbReference type="PANTHER" id="PTHR21221:SF1">
    <property type="entry name" value="UREIDOGLYCOLATE LYASE"/>
    <property type="match status" value="1"/>
</dbReference>
<dbReference type="PANTHER" id="PTHR21221">
    <property type="entry name" value="UREIDOGLYCOLATE HYDROLASE"/>
    <property type="match status" value="1"/>
</dbReference>
<gene>
    <name evidence="5" type="ORF">CKA81_06860</name>
</gene>
<dbReference type="PIRSF" id="PIRSF017306">
    <property type="entry name" value="Ureidogly_hydro"/>
    <property type="match status" value="1"/>
</dbReference>
<dbReference type="GO" id="GO:0000256">
    <property type="term" value="P:allantoin catabolic process"/>
    <property type="evidence" value="ECO:0007669"/>
    <property type="project" value="InterPro"/>
</dbReference>
<protein>
    <submittedName>
        <fullName evidence="5">Ureidoglycolate lyase</fullName>
        <ecNumber evidence="5">3.5.1.116</ecNumber>
    </submittedName>
</protein>
<dbReference type="CDD" id="cd20298">
    <property type="entry name" value="cupin_UAH"/>
    <property type="match status" value="1"/>
</dbReference>
<dbReference type="InterPro" id="IPR024060">
    <property type="entry name" value="Ureidoglycolate_lyase_dom_sf"/>
</dbReference>
<dbReference type="RefSeq" id="WP_128354629.1">
    <property type="nucleotide sequence ID" value="NZ_CP022987.1"/>
</dbReference>
<dbReference type="InterPro" id="IPR011051">
    <property type="entry name" value="RmlC_Cupin_sf"/>
</dbReference>
<dbReference type="GO" id="GO:0050385">
    <property type="term" value="F:ureidoglycolate lyase activity"/>
    <property type="evidence" value="ECO:0007669"/>
    <property type="project" value="UniProtKB-EC"/>
</dbReference>
<keyword evidence="3 5" id="KW-0456">Lyase</keyword>
<evidence type="ECO:0000313" key="6">
    <source>
        <dbReference type="Proteomes" id="UP000283474"/>
    </source>
</evidence>
<dbReference type="KEGG" id="pus:CKA81_06860"/>
<dbReference type="NCBIfam" id="NF009932">
    <property type="entry name" value="PRK13395.1"/>
    <property type="match status" value="1"/>
</dbReference>
<dbReference type="Proteomes" id="UP000283474">
    <property type="component" value="Chromosome"/>
</dbReference>
<dbReference type="OrthoDB" id="9804602at2"/>
<organism evidence="5 6">
    <name type="scientific">Pollutimonas thiosulfatoxidans</name>
    <dbReference type="NCBI Taxonomy" id="2028345"/>
    <lineage>
        <taxon>Bacteria</taxon>
        <taxon>Pseudomonadati</taxon>
        <taxon>Pseudomonadota</taxon>
        <taxon>Betaproteobacteria</taxon>
        <taxon>Burkholderiales</taxon>
        <taxon>Alcaligenaceae</taxon>
        <taxon>Pollutimonas</taxon>
    </lineage>
</organism>
<keyword evidence="5" id="KW-0378">Hydrolase</keyword>
<keyword evidence="6" id="KW-1185">Reference proteome</keyword>
<dbReference type="InterPro" id="IPR007247">
    <property type="entry name" value="Ureidogly_lyase"/>
</dbReference>